<name>A0A7C9JEB6_9BACT</name>
<reference evidence="1" key="1">
    <citation type="submission" date="2018-08" db="EMBL/GenBank/DDBJ databases">
        <title>Murine metabolic-syndrome-specific gut microbial biobank.</title>
        <authorList>
            <person name="Liu C."/>
        </authorList>
    </citation>
    <scope>NUCLEOTIDE SEQUENCE [LARGE SCALE GENOMIC DNA]</scope>
    <source>
        <strain evidence="1">Z82</strain>
    </source>
</reference>
<comment type="caution">
    <text evidence="1">The sequence shown here is derived from an EMBL/GenBank/DDBJ whole genome shotgun (WGS) entry which is preliminary data.</text>
</comment>
<dbReference type="AlphaFoldDB" id="A0A7C9JEB6"/>
<accession>A0A7C9JEB6</accession>
<organism evidence="1">
    <name type="scientific">Muribaculaceae bacterium Z82</name>
    <dbReference type="NCBI Taxonomy" id="2304548"/>
    <lineage>
        <taxon>Bacteria</taxon>
        <taxon>Pseudomonadati</taxon>
        <taxon>Bacteroidota</taxon>
        <taxon>Bacteroidia</taxon>
        <taxon>Bacteroidales</taxon>
        <taxon>Muribaculaceae</taxon>
    </lineage>
</organism>
<dbReference type="EMBL" id="QWKH01000074">
    <property type="protein sequence ID" value="NBI35100.1"/>
    <property type="molecule type" value="Genomic_DNA"/>
</dbReference>
<evidence type="ECO:0000313" key="1">
    <source>
        <dbReference type="EMBL" id="NBI35100.1"/>
    </source>
</evidence>
<sequence>MQSTCTRFSVFLGVMLLENYEPEYLESKANDVHSKALEYRELYTACFDAIKSRNKGSVDGFVLGGLSAGIKGLGNAIGRTPIGDVTPIDEALVYAGCDTLNAASDSQSTAIHLGPTINLTPPCLIRRLKNARRNGIIVLEAFSFYQVAGSYLPASSLFGGK</sequence>
<proteinExistence type="predicted"/>
<protein>
    <submittedName>
        <fullName evidence="1">Uncharacterized protein</fullName>
    </submittedName>
</protein>
<gene>
    <name evidence="1" type="ORF">D1639_08685</name>
</gene>